<name>A0A3Q0FND9_ALLSI</name>
<feature type="compositionally biased region" description="Low complexity" evidence="1">
    <location>
        <begin position="230"/>
        <end position="241"/>
    </location>
</feature>
<gene>
    <name evidence="3" type="primary">LOC112548009</name>
</gene>
<organism evidence="2 3">
    <name type="scientific">Alligator sinensis</name>
    <name type="common">Chinese alligator</name>
    <dbReference type="NCBI Taxonomy" id="38654"/>
    <lineage>
        <taxon>Eukaryota</taxon>
        <taxon>Metazoa</taxon>
        <taxon>Chordata</taxon>
        <taxon>Craniata</taxon>
        <taxon>Vertebrata</taxon>
        <taxon>Euteleostomi</taxon>
        <taxon>Archelosauria</taxon>
        <taxon>Archosauria</taxon>
        <taxon>Crocodylia</taxon>
        <taxon>Alligatoridae</taxon>
        <taxon>Alligatorinae</taxon>
        <taxon>Alligator</taxon>
    </lineage>
</organism>
<evidence type="ECO:0000313" key="2">
    <source>
        <dbReference type="Proteomes" id="UP000189705"/>
    </source>
</evidence>
<keyword evidence="2" id="KW-1185">Reference proteome</keyword>
<evidence type="ECO:0000256" key="1">
    <source>
        <dbReference type="SAM" id="MobiDB-lite"/>
    </source>
</evidence>
<dbReference type="Proteomes" id="UP000189705">
    <property type="component" value="Unplaced"/>
</dbReference>
<dbReference type="GeneID" id="112548009"/>
<dbReference type="InParanoid" id="A0A3Q0FND9"/>
<reference evidence="3" key="1">
    <citation type="submission" date="2025-08" db="UniProtKB">
        <authorList>
            <consortium name="RefSeq"/>
        </authorList>
    </citation>
    <scope>IDENTIFICATION</scope>
</reference>
<feature type="compositionally biased region" description="Polar residues" evidence="1">
    <location>
        <begin position="54"/>
        <end position="70"/>
    </location>
</feature>
<feature type="region of interest" description="Disordered" evidence="1">
    <location>
        <begin position="230"/>
        <end position="251"/>
    </location>
</feature>
<evidence type="ECO:0000313" key="3">
    <source>
        <dbReference type="RefSeq" id="XP_025047700.1"/>
    </source>
</evidence>
<sequence length="300" mass="31741">MSPLPGASEPPGPAPDTALGTLLGVGDVGQKPAFPRAGSMSTPAVDPAPFAVQCQRQDNVTASCTCTSNGSRDRAGPRSKAGKAASEQERVGARPAPAPRKGRRAMGWQERPSPPADSGIALSPGGSSIIILHRPVQPQGLSTGSALVRTCAGMRRHHLGGRTQQLQHPLYLEPERSGVEPGMGWVARAPGTALAWAPAALSPPRPRERLFIVQQFLINHNKIKKLCNPTQDTGQQTQHQTRVPHITPPLRPLPICCGHQRGWRPVGKAQHGARPHQQGLMDGEGPTAPGWRREGGSSGK</sequence>
<feature type="region of interest" description="Disordered" evidence="1">
    <location>
        <begin position="265"/>
        <end position="300"/>
    </location>
</feature>
<dbReference type="KEGG" id="asn:112548009"/>
<dbReference type="RefSeq" id="XP_025047700.1">
    <property type="nucleotide sequence ID" value="XM_025191915.1"/>
</dbReference>
<feature type="region of interest" description="Disordered" evidence="1">
    <location>
        <begin position="1"/>
        <end position="124"/>
    </location>
</feature>
<feature type="compositionally biased region" description="Basic and acidic residues" evidence="1">
    <location>
        <begin position="291"/>
        <end position="300"/>
    </location>
</feature>
<accession>A0A3Q0FND9</accession>
<proteinExistence type="predicted"/>
<protein>
    <submittedName>
        <fullName evidence="3">Uncharacterized protein LOC112548009</fullName>
    </submittedName>
</protein>
<dbReference type="AlphaFoldDB" id="A0A3Q0FND9"/>